<organism evidence="3 4">
    <name type="scientific">Paucibacter sediminis</name>
    <dbReference type="NCBI Taxonomy" id="3019553"/>
    <lineage>
        <taxon>Bacteria</taxon>
        <taxon>Pseudomonadati</taxon>
        <taxon>Pseudomonadota</taxon>
        <taxon>Betaproteobacteria</taxon>
        <taxon>Burkholderiales</taxon>
        <taxon>Sphaerotilaceae</taxon>
        <taxon>Roseateles</taxon>
    </lineage>
</organism>
<keyword evidence="4" id="KW-1185">Reference proteome</keyword>
<protein>
    <submittedName>
        <fullName evidence="3">DNA binding domain-containing protein</fullName>
    </submittedName>
</protein>
<evidence type="ECO:0000313" key="4">
    <source>
        <dbReference type="Proteomes" id="UP001177769"/>
    </source>
</evidence>
<dbReference type="Pfam" id="PF18740">
    <property type="entry name" value="EC042_2821"/>
    <property type="match status" value="1"/>
</dbReference>
<dbReference type="Proteomes" id="UP001177769">
    <property type="component" value="Chromosome"/>
</dbReference>
<dbReference type="RefSeq" id="WP_285235408.1">
    <property type="nucleotide sequence ID" value="NZ_CP116346.1"/>
</dbReference>
<dbReference type="EMBL" id="CP116346">
    <property type="protein sequence ID" value="WIT14280.1"/>
    <property type="molecule type" value="Genomic_DNA"/>
</dbReference>
<dbReference type="Gene3D" id="3.30.950.30">
    <property type="entry name" value="Schlafen, AAA domain"/>
    <property type="match status" value="1"/>
</dbReference>
<dbReference type="KEGG" id="pais:PFX98_11850"/>
<accession>A0AA95NFD3</accession>
<dbReference type="InterPro" id="IPR049530">
    <property type="entry name" value="EC042_2821"/>
</dbReference>
<evidence type="ECO:0000313" key="3">
    <source>
        <dbReference type="EMBL" id="WIT14280.1"/>
    </source>
</evidence>
<feature type="domain" description="Schlafen AlbA-2" evidence="1">
    <location>
        <begin position="16"/>
        <end position="151"/>
    </location>
</feature>
<proteinExistence type="predicted"/>
<reference evidence="3" key="1">
    <citation type="submission" date="2023-01" db="EMBL/GenBank/DDBJ databases">
        <title>Whole genome sequence of Paucibacter sp. S2-9 isolated from pond sediment.</title>
        <authorList>
            <person name="Jung J.Y."/>
        </authorList>
    </citation>
    <scope>NUCLEOTIDE SEQUENCE</scope>
    <source>
        <strain evidence="3">S2-9</strain>
    </source>
</reference>
<name>A0AA95NFD3_9BURK</name>
<evidence type="ECO:0000259" key="1">
    <source>
        <dbReference type="Pfam" id="PF04326"/>
    </source>
</evidence>
<gene>
    <name evidence="3" type="ORF">PFX98_11850</name>
</gene>
<evidence type="ECO:0000259" key="2">
    <source>
        <dbReference type="Pfam" id="PF18740"/>
    </source>
</evidence>
<dbReference type="InterPro" id="IPR007421">
    <property type="entry name" value="Schlafen_AlbA_2_dom"/>
</dbReference>
<dbReference type="InterPro" id="IPR038461">
    <property type="entry name" value="Schlafen_AlbA_2_dom_sf"/>
</dbReference>
<dbReference type="Pfam" id="PF04326">
    <property type="entry name" value="SLFN_AlbA_2"/>
    <property type="match status" value="1"/>
</dbReference>
<feature type="domain" description="EC042-2821-like Restriction Endonuclease-like" evidence="2">
    <location>
        <begin position="224"/>
        <end position="291"/>
    </location>
</feature>
<sequence length="311" mass="34543">MSADDALLIALGLNNERDDVDFKASFDPSSNRDWLELIKDVAAFANSGGGYILVGVNDDGTPSAQDVTSLLAVDPADLANRLHKYFGQHLFGVELIETQRAGQEVCAVRIPPARVPIVFARVGETELPDGKKKTAFALGTVYFRHGTKSEPGTTEDLRRFLDRELELTRRSWLDGIVKVVEAPAGSRFAVLPPEGSPTGPSGSLPMQLTSDPEAPAYYAVPLDQTHPHRQKEVVKEVNVRLGGKRTINMHDIVCIRRVYEVQKQISFCYTQNFASPRYSQQFVDWIVAQFEVNEAFFEKTRAKYDIAKSAK</sequence>
<dbReference type="AlphaFoldDB" id="A0AA95NFD3"/>